<comment type="caution">
    <text evidence="7">The sequence shown here is derived from an EMBL/GenBank/DDBJ whole genome shotgun (WGS) entry which is preliminary data.</text>
</comment>
<comment type="similarity">
    <text evidence="1">Belongs to the aspartate/ornithine carbamoyltransferase superfamily. OTCase family.</text>
</comment>
<feature type="domain" description="Aspartate/ornithine carbamoyltransferase Asp/Orn-binding" evidence="5">
    <location>
        <begin position="196"/>
        <end position="349"/>
    </location>
</feature>
<dbReference type="GO" id="GO:0042450">
    <property type="term" value="P:L-arginine biosynthetic process via ornithine"/>
    <property type="evidence" value="ECO:0007669"/>
    <property type="project" value="TreeGrafter"/>
</dbReference>
<evidence type="ECO:0000256" key="2">
    <source>
        <dbReference type="ARBA" id="ARBA00013007"/>
    </source>
</evidence>
<dbReference type="GO" id="GO:0019240">
    <property type="term" value="P:citrulline biosynthetic process"/>
    <property type="evidence" value="ECO:0007669"/>
    <property type="project" value="TreeGrafter"/>
</dbReference>
<reference evidence="7 8" key="1">
    <citation type="journal article" date="2015" name="Sci. Rep.">
        <title>Chromosome-level genome map provides insights into diverse defense mechanisms in the medicinal fungus Ganoderma sinense.</title>
        <authorList>
            <person name="Zhu Y."/>
            <person name="Xu J."/>
            <person name="Sun C."/>
            <person name="Zhou S."/>
            <person name="Xu H."/>
            <person name="Nelson D.R."/>
            <person name="Qian J."/>
            <person name="Song J."/>
            <person name="Luo H."/>
            <person name="Xiang L."/>
            <person name="Li Y."/>
            <person name="Xu Z."/>
            <person name="Ji A."/>
            <person name="Wang L."/>
            <person name="Lu S."/>
            <person name="Hayward A."/>
            <person name="Sun W."/>
            <person name="Li X."/>
            <person name="Schwartz D.C."/>
            <person name="Wang Y."/>
            <person name="Chen S."/>
        </authorList>
    </citation>
    <scope>NUCLEOTIDE SEQUENCE [LARGE SCALE GENOMIC DNA]</scope>
    <source>
        <strain evidence="7 8">ZZ0214-1</strain>
    </source>
</reference>
<evidence type="ECO:0000259" key="5">
    <source>
        <dbReference type="Pfam" id="PF00185"/>
    </source>
</evidence>
<proteinExistence type="inferred from homology"/>
<dbReference type="PANTHER" id="PTHR45753:SF3">
    <property type="entry name" value="ORNITHINE TRANSCARBAMYLASE, MITOCHONDRIAL"/>
    <property type="match status" value="1"/>
</dbReference>
<dbReference type="GO" id="GO:0016597">
    <property type="term" value="F:amino acid binding"/>
    <property type="evidence" value="ECO:0007669"/>
    <property type="project" value="InterPro"/>
</dbReference>
<dbReference type="GO" id="GO:0004585">
    <property type="term" value="F:ornithine carbamoyltransferase activity"/>
    <property type="evidence" value="ECO:0007669"/>
    <property type="project" value="UniProtKB-EC"/>
</dbReference>
<dbReference type="PROSITE" id="PS00097">
    <property type="entry name" value="CARBAMOYLTRANSFERASE"/>
    <property type="match status" value="1"/>
</dbReference>
<dbReference type="InterPro" id="IPR036901">
    <property type="entry name" value="Asp/Orn_carbamoylTrfase_sf"/>
</dbReference>
<keyword evidence="3 4" id="KW-0808">Transferase</keyword>
<dbReference type="STRING" id="1077348.A0A2G8SFV8"/>
<dbReference type="PRINTS" id="PR00100">
    <property type="entry name" value="AOTCASE"/>
</dbReference>
<dbReference type="Pfam" id="PF02729">
    <property type="entry name" value="OTCace_N"/>
    <property type="match status" value="1"/>
</dbReference>
<name>A0A2G8SFV8_9APHY</name>
<dbReference type="NCBIfam" id="TIGR00658">
    <property type="entry name" value="orni_carb_tr"/>
    <property type="match status" value="1"/>
</dbReference>
<dbReference type="InterPro" id="IPR006131">
    <property type="entry name" value="Asp_carbamoyltransf_Asp/Orn-bd"/>
</dbReference>
<dbReference type="Pfam" id="PF00185">
    <property type="entry name" value="OTCace"/>
    <property type="match status" value="1"/>
</dbReference>
<dbReference type="Gene3D" id="3.40.50.1370">
    <property type="entry name" value="Aspartate/ornithine carbamoyltransferase"/>
    <property type="match status" value="2"/>
</dbReference>
<dbReference type="InterPro" id="IPR006132">
    <property type="entry name" value="Asp/Orn_carbamoyltranf_P-bd"/>
</dbReference>
<dbReference type="SUPFAM" id="SSF53671">
    <property type="entry name" value="Aspartate/ornithine carbamoyltransferase"/>
    <property type="match status" value="1"/>
</dbReference>
<keyword evidence="8" id="KW-1185">Reference proteome</keyword>
<evidence type="ECO:0000259" key="6">
    <source>
        <dbReference type="Pfam" id="PF02729"/>
    </source>
</evidence>
<dbReference type="OrthoDB" id="10252326at2759"/>
<dbReference type="FunFam" id="3.40.50.1370:FF:000008">
    <property type="entry name" value="Ornithine carbamoyltransferase"/>
    <property type="match status" value="1"/>
</dbReference>
<evidence type="ECO:0000313" key="7">
    <source>
        <dbReference type="EMBL" id="PIL32660.1"/>
    </source>
</evidence>
<dbReference type="InterPro" id="IPR002292">
    <property type="entry name" value="Orn/put_carbamltrans"/>
</dbReference>
<dbReference type="EC" id="2.1.3.3" evidence="2"/>
<dbReference type="EMBL" id="AYKW01000010">
    <property type="protein sequence ID" value="PIL32660.1"/>
    <property type="molecule type" value="Genomic_DNA"/>
</dbReference>
<evidence type="ECO:0000313" key="8">
    <source>
        <dbReference type="Proteomes" id="UP000230002"/>
    </source>
</evidence>
<evidence type="ECO:0000256" key="1">
    <source>
        <dbReference type="ARBA" id="ARBA00007805"/>
    </source>
</evidence>
<dbReference type="AlphaFoldDB" id="A0A2G8SFV8"/>
<accession>A0A2G8SFV8</accession>
<sequence>MAAVTSKVPHLMTLADLTPQQIQRIVVHSYHLKRISTPWLAPQGRLENGKLSTAKLRMPSQSLFNKSIALLFSKRSTRTRVSAETAATLLGGQAIFLGKDDIQIGVNESVRDSARVIGGMTQGIFARVGAHDEIEELARYSPVPVLNALSSLWHPTQVLADLLTLQERAQLFGSNPKQREDREPKKLQHLEELPPLTIAYVGDCANVLNDMLVTYPRLGHKMRVGAPENAKYRPPTAVWDRVVELGCDKRILMTADPQEAVHGADVVVTDTWISMGQEAEKAERLKDFQGYQVTEKLCKEGGANPNWKFMHCLPRKQEEVDDEVFYGPRSLVFSESDNRKWTIMAVFDLLFGKWDLTGLPGKGKA</sequence>
<feature type="domain" description="Aspartate/ornithine carbamoyltransferase carbamoyl-P binding" evidence="6">
    <location>
        <begin position="10"/>
        <end position="167"/>
    </location>
</feature>
<protein>
    <recommendedName>
        <fullName evidence="2">ornithine carbamoyltransferase</fullName>
        <ecNumber evidence="2">2.1.3.3</ecNumber>
    </recommendedName>
</protein>
<dbReference type="GO" id="GO:0005739">
    <property type="term" value="C:mitochondrion"/>
    <property type="evidence" value="ECO:0007669"/>
    <property type="project" value="TreeGrafter"/>
</dbReference>
<dbReference type="Proteomes" id="UP000230002">
    <property type="component" value="Unassembled WGS sequence"/>
</dbReference>
<dbReference type="PANTHER" id="PTHR45753">
    <property type="entry name" value="ORNITHINE CARBAMOYLTRANSFERASE, MITOCHONDRIAL"/>
    <property type="match status" value="1"/>
</dbReference>
<gene>
    <name evidence="7" type="ORF">GSI_05364</name>
</gene>
<evidence type="ECO:0000256" key="4">
    <source>
        <dbReference type="RuleBase" id="RU003634"/>
    </source>
</evidence>
<organism evidence="7 8">
    <name type="scientific">Ganoderma sinense ZZ0214-1</name>
    <dbReference type="NCBI Taxonomy" id="1077348"/>
    <lineage>
        <taxon>Eukaryota</taxon>
        <taxon>Fungi</taxon>
        <taxon>Dikarya</taxon>
        <taxon>Basidiomycota</taxon>
        <taxon>Agaricomycotina</taxon>
        <taxon>Agaricomycetes</taxon>
        <taxon>Polyporales</taxon>
        <taxon>Polyporaceae</taxon>
        <taxon>Ganoderma</taxon>
    </lineage>
</organism>
<dbReference type="PRINTS" id="PR00102">
    <property type="entry name" value="OTCASE"/>
</dbReference>
<dbReference type="InterPro" id="IPR006130">
    <property type="entry name" value="Asp/Orn_carbamoylTrfase"/>
</dbReference>
<evidence type="ECO:0000256" key="3">
    <source>
        <dbReference type="ARBA" id="ARBA00022679"/>
    </source>
</evidence>